<dbReference type="InterPro" id="IPR013210">
    <property type="entry name" value="LRR_N_plant-typ"/>
</dbReference>
<feature type="domain" description="Leucine-rich repeat-containing N-terminal plant-type" evidence="7">
    <location>
        <begin position="117"/>
        <end position="128"/>
    </location>
</feature>
<dbReference type="PANTHER" id="PTHR48057:SF7">
    <property type="entry name" value="LEUCINE-RICH REPEAT SERINE_THREONINE-PROTEIN KINASE 1"/>
    <property type="match status" value="1"/>
</dbReference>
<organism evidence="8">
    <name type="scientific">Chaetoceros debilis</name>
    <dbReference type="NCBI Taxonomy" id="122233"/>
    <lineage>
        <taxon>Eukaryota</taxon>
        <taxon>Sar</taxon>
        <taxon>Stramenopiles</taxon>
        <taxon>Ochrophyta</taxon>
        <taxon>Bacillariophyta</taxon>
        <taxon>Coscinodiscophyceae</taxon>
        <taxon>Chaetocerotophycidae</taxon>
        <taxon>Chaetocerotales</taxon>
        <taxon>Chaetocerotaceae</taxon>
        <taxon>Chaetoceros</taxon>
    </lineage>
</organism>
<evidence type="ECO:0000313" key="8">
    <source>
        <dbReference type="EMBL" id="CAE0464004.1"/>
    </source>
</evidence>
<dbReference type="SMART" id="SM00369">
    <property type="entry name" value="LRR_TYP"/>
    <property type="match status" value="21"/>
</dbReference>
<dbReference type="InterPro" id="IPR001611">
    <property type="entry name" value="Leu-rich_rpt"/>
</dbReference>
<feature type="domain" description="Leucine-rich repeat-containing N-terminal plant-type" evidence="7">
    <location>
        <begin position="1676"/>
        <end position="1688"/>
    </location>
</feature>
<feature type="compositionally biased region" description="Polar residues" evidence="5">
    <location>
        <begin position="1096"/>
        <end position="1114"/>
    </location>
</feature>
<feature type="domain" description="Leucine-rich repeat-containing N-terminal plant-type" evidence="7">
    <location>
        <begin position="2024"/>
        <end position="2061"/>
    </location>
</feature>
<evidence type="ECO:0000259" key="7">
    <source>
        <dbReference type="Pfam" id="PF08263"/>
    </source>
</evidence>
<dbReference type="SMART" id="SM00365">
    <property type="entry name" value="LRR_SD22"/>
    <property type="match status" value="10"/>
</dbReference>
<dbReference type="SMART" id="SM01411">
    <property type="entry name" value="Ephrin_rec_like"/>
    <property type="match status" value="5"/>
</dbReference>
<gene>
    <name evidence="8" type="ORF">CDEB00056_LOCUS8845</name>
</gene>
<dbReference type="EMBL" id="HBIO01011374">
    <property type="protein sequence ID" value="CAE0464004.1"/>
    <property type="molecule type" value="Transcribed_RNA"/>
</dbReference>
<dbReference type="Gene3D" id="3.80.10.10">
    <property type="entry name" value="Ribonuclease Inhibitor"/>
    <property type="match status" value="9"/>
</dbReference>
<evidence type="ECO:0000256" key="6">
    <source>
        <dbReference type="SAM" id="SignalP"/>
    </source>
</evidence>
<keyword evidence="6" id="KW-0732">Signal</keyword>
<dbReference type="InterPro" id="IPR003591">
    <property type="entry name" value="Leu-rich_rpt_typical-subtyp"/>
</dbReference>
<feature type="domain" description="Leucine-rich repeat-containing N-terminal plant-type" evidence="7">
    <location>
        <begin position="2439"/>
        <end position="2456"/>
    </location>
</feature>
<protein>
    <recommendedName>
        <fullName evidence="7">Leucine-rich repeat-containing N-terminal plant-type domain-containing protein</fullName>
    </recommendedName>
</protein>
<keyword evidence="2" id="KW-1003">Cell membrane</keyword>
<name>A0A7S3Q2X8_9STRA</name>
<dbReference type="FunFam" id="3.80.10.10:FF:000383">
    <property type="entry name" value="Leucine-rich repeat receptor protein kinase EMS1"/>
    <property type="match status" value="2"/>
</dbReference>
<dbReference type="FunFam" id="3.80.10.10:FF:000041">
    <property type="entry name" value="LRR receptor-like serine/threonine-protein kinase ERECTA"/>
    <property type="match status" value="4"/>
</dbReference>
<reference evidence="8" key="1">
    <citation type="submission" date="2021-01" db="EMBL/GenBank/DDBJ databases">
        <authorList>
            <person name="Corre E."/>
            <person name="Pelletier E."/>
            <person name="Niang G."/>
            <person name="Scheremetjew M."/>
            <person name="Finn R."/>
            <person name="Kale V."/>
            <person name="Holt S."/>
            <person name="Cochrane G."/>
            <person name="Meng A."/>
            <person name="Brown T."/>
            <person name="Cohen L."/>
        </authorList>
    </citation>
    <scope>NUCLEOTIDE SEQUENCE</scope>
    <source>
        <strain evidence="8">MM31A-1</strain>
    </source>
</reference>
<sequence length="2753" mass="301512">MTRGIGIMGMSGALSILLAASALVNGNANHVGVLPLASPTATANHIHNHNHNHKVIKASSSKLHRRLRTRQLQSSSSGNTSIPQILANLFDATSGDDWKDTTGWYNLDTTFSISADPNSYCSWNGITCHDVNDSNEKYGMIHTLDLSQNRLGGNLPDAIWELPYLTELVLRGNPELSVDFTNVKRARSLEHLNVSNTIVTSFDGLENSEILEFHITGCGLTGTIPSQIFTLSKLQYLYANYNYFTGAIPNTIGNLVNLQELYLFENDLSGSFPNDISAFTQLQVLVLSNNDLSGPLPTAELNNLSQLSILALANNSLTGPLPSLSNMNNLRQVFLQNNYISGSIPSDFLWSAPKGEIVTVDLSNNEVSGVLSGMRLGEFTRLNLYVGDNRITALDDNLCNGNDGWNGGNVEEFGCNAILCPIGTFSAEGRATPNNPCEDCPSATASDAADFMGASECNARQLQILIDFYDALEGDFWKEMTNSWFGEEYYYDYEAYYPTSECTWTGIECSDDGDIVSIQLSGMKLRGTPPSDLFLLPQLQILDLSNNVLEWKFDGIFMAQNLRVLDLSSTGMTMSMLNNVDQLYGTSIQELYLGSNRLEGPLPTDLLELESLEVLMLAHNHLSGPLPPTISNLINLRSFKAYDNEFTGTLPAEIGLLGDTLEELILSENDFTGDIPEILNEMPFLEILAIRQSTSISGGLTGLVPHFYYAPNLEYIDLSHNSLSGNIPDSFLGNSTLADDYITVNLSHNIITGAVPEYLYVLNYLDINLAENQITSIPQYLCDLTANGWMSSLPAGYYAGSCSAILCPAGSFNVNGRASQSQGCIPCEDSASEYMGATSCEAVGDDEVWWILEELYISTNGGEWTNNEGWLQDGDVCSWYGITCDSDNVNIIEINLSENNLYGTPSPLIFNIPRLTTLNLSSNAIDFDFVGIEAAGDLRTLYLSETQVSSMQGIGKATSLNYLHLTGSYISGMIPEELYDLIHLRGLFLNYNRLTGRLSTKIGNLVALEELYLLENELEGVIPASIGKLVNLKVLALSENNFGGSLPDSLNDLVNLETLAIQGPGPSLDDATVSATDGDVRRRKVKQSSRRHLKDTSGTTNARRLRQQRGSSGLTGPLPALDRLPNLTGLFLAFNRLEGTIPFHSLSGIIDKSVPLKIELEGNSLSGIVPSSLTQFESLDLYVGGNKFTSIANGLCRMTNWLEGDVGRWNCDAIACPMNTFSEWGRHDDQNECTPCAQNAVSPYVGAFACISEEELREEQERMILQEFFESTGGASWHSKQGWNEDTGSNSISICDYHGVECRGNSNSVQAIHLANNGLVGSVPSSIFDLPNLTEFGVAGNDITIDVALAAMPTDGFCKLEYLNIDDTNTPSLSGMEHCPNLAVLHVSRIGLTSFPVLISTLTNLEVVYLSDKFESPLPDLSNLTELAFFQCQKCGLSGTIDAYWGETMSELQYLNLAGNRLSGPFPTPLAELKSLKYLDLSDQVPRGGGITGELPSFANAVNLQELYLNQNKLSGVIPSDFLKNAGDSGSNGGGFMTVDLRYNYIFGSVPASLLSNNFDNLTLLLAENELDGIDDEICTVETDMPMWNGGDMEEFGCDGLLCEPGFYSPTGRVSRNNVDGGESLCRPCEDMTDEDTQNYYGSTTCGSSVQLQALDHMYYALGGPDWEKNDEWMENDLYCNWYGITCDDSGDIVEIVLSENNLVGDVPTALFDISTLATLNLKANALSFDMDGMERLTNLHTLNLSELGLTTVAGIGRAISLVELHLTSNELTKFPEDLYQLTNLESLFMNYNQMEGKLSSSGISQWSKMTELFLFRNKLSGSIPDELGGLKKLVYLALGENDFTGVLPSSISNLQNIEVIAIQHKRADADASDVVGFTGTVPAFDNNPNLKTLYLSHHEFSGKLPHLFLTGIRDKSAPMEVDLSDNQISGSLPSTLNNFSNLQLYLANNRITELDSSFCDMSGWMNGEVLDHGCDSILCPMGTYSPYGRQTNEGPSCEICPFTFTAPYFGSTECLADSTDYNEREILTMLYESTNGDKWLNVENWQEDSVSICDWHGVYCETSTGGEKHVTEIHLPSNKLQGMIPPQVFNLPALKMFNVRDNKINIEFIAMAENPALKEMYIDYTNVSSLLGIGRAKNLRTLHIQENNFLGESLPEELFDLVKLKHLYMSGSNIGGQLSSSFGKLTKLIELYSHANALVGEIPEEITQLTKLEVLVLSENRFVGPLPAKISNLTSLQSLFIDSFTHESAGLSGPLPSFQGMPELKQISLNENSLTGSIPENFLSDDLSANRNMKDRNGDRSLATLTRLNEKITVGLMGNRIEGSIPSSLAAFQRLNIDLSDNLITDIDPAVCENAAWMGSDVGSFGCDAILCPVGTFNQYGRQTNIRNPCQQCDGDGSEQSDFLGATKCQAEVKAREREILSFFYRQCGGDEWKTKDNWLDDSKDICTWYGISCSNGGTVESILLGSNNVIGIPPKELFQLENMKYLWLYSNPMDFRFHGIGRAKRLSSLLLDSTGLTSLDGLGDAYQLTDIDVRFNNINGPIPTEISNLVNLETISMSDNQFTGALPSFSRMHRLKSLRMADNELTGILPSFVNNHNIKTLDLSGNMISGRIPSTFLGSVDTSSPMYIDLSKNRIEGTFPGNLARFNDMTIYLKDNFLMGIDQEVCSMDEWNGKDVGSHGCNAIACPPGTYAPGKGRESLGGSPCQECEEATFYGQSMCTDLLEFYSSASSKYMHTALSIVVATVTVFVLV</sequence>
<feature type="domain" description="Leucine-rich repeat-containing N-terminal plant-type" evidence="7">
    <location>
        <begin position="481"/>
        <end position="510"/>
    </location>
</feature>
<comment type="subcellular location">
    <subcellularLocation>
        <location evidence="1">Cell membrane</location>
    </subcellularLocation>
</comment>
<feature type="region of interest" description="Disordered" evidence="5">
    <location>
        <begin position="1067"/>
        <end position="1118"/>
    </location>
</feature>
<evidence type="ECO:0000256" key="3">
    <source>
        <dbReference type="ARBA" id="ARBA00022614"/>
    </source>
</evidence>
<dbReference type="GO" id="GO:0005886">
    <property type="term" value="C:plasma membrane"/>
    <property type="evidence" value="ECO:0007669"/>
    <property type="project" value="UniProtKB-SubCell"/>
</dbReference>
<dbReference type="SUPFAM" id="SSF52058">
    <property type="entry name" value="L domain-like"/>
    <property type="match status" value="7"/>
</dbReference>
<feature type="signal peptide" evidence="6">
    <location>
        <begin position="1"/>
        <end position="28"/>
    </location>
</feature>
<feature type="chain" id="PRO_5031571449" description="Leucine-rich repeat-containing N-terminal plant-type domain-containing protein" evidence="6">
    <location>
        <begin position="29"/>
        <end position="2753"/>
    </location>
</feature>
<accession>A0A7S3Q2X8</accession>
<dbReference type="InterPro" id="IPR032675">
    <property type="entry name" value="LRR_dom_sf"/>
</dbReference>
<feature type="domain" description="Leucine-rich repeat-containing N-terminal plant-type" evidence="7">
    <location>
        <begin position="1261"/>
        <end position="1302"/>
    </location>
</feature>
<dbReference type="PANTHER" id="PTHR48057">
    <property type="entry name" value="LEUCINE-RICH REPEAT SERINE/THREONINE-PROTEIN KINASE 1"/>
    <property type="match status" value="1"/>
</dbReference>
<evidence type="ECO:0000256" key="4">
    <source>
        <dbReference type="ARBA" id="ARBA00022737"/>
    </source>
</evidence>
<evidence type="ECO:0000256" key="2">
    <source>
        <dbReference type="ARBA" id="ARBA00022475"/>
    </source>
</evidence>
<keyword evidence="2" id="KW-0472">Membrane</keyword>
<evidence type="ECO:0000256" key="5">
    <source>
        <dbReference type="SAM" id="MobiDB-lite"/>
    </source>
</evidence>
<dbReference type="InterPro" id="IPR052595">
    <property type="entry name" value="LRRC69/RLP"/>
</dbReference>
<evidence type="ECO:0000256" key="1">
    <source>
        <dbReference type="ARBA" id="ARBA00004236"/>
    </source>
</evidence>
<dbReference type="Pfam" id="PF00560">
    <property type="entry name" value="LRR_1"/>
    <property type="match status" value="8"/>
</dbReference>
<dbReference type="Pfam" id="PF08263">
    <property type="entry name" value="LRRNT_2"/>
    <property type="match status" value="7"/>
</dbReference>
<keyword evidence="3" id="KW-0433">Leucine-rich repeat</keyword>
<feature type="compositionally biased region" description="Basic residues" evidence="5">
    <location>
        <begin position="1081"/>
        <end position="1093"/>
    </location>
</feature>
<proteinExistence type="predicted"/>
<keyword evidence="4" id="KW-0677">Repeat</keyword>
<feature type="domain" description="Leucine-rich repeat-containing N-terminal plant-type" evidence="7">
    <location>
        <begin position="869"/>
        <end position="885"/>
    </location>
</feature>
<dbReference type="PROSITE" id="PS51450">
    <property type="entry name" value="LRR"/>
    <property type="match status" value="1"/>
</dbReference>